<dbReference type="NCBIfam" id="TIGR01782">
    <property type="entry name" value="TonB-Xanth-Caul"/>
    <property type="match status" value="1"/>
</dbReference>
<keyword evidence="12" id="KW-0675">Receptor</keyword>
<dbReference type="InterPro" id="IPR010104">
    <property type="entry name" value="TonB_rcpt_bac"/>
</dbReference>
<name>A0AAW7XA67_9GAMM</name>
<dbReference type="AlphaFoldDB" id="A0AAW7XA67"/>
<evidence type="ECO:0000259" key="10">
    <source>
        <dbReference type="Pfam" id="PF00593"/>
    </source>
</evidence>
<dbReference type="SUPFAM" id="SSF56935">
    <property type="entry name" value="Porins"/>
    <property type="match status" value="1"/>
</dbReference>
<dbReference type="InterPro" id="IPR036942">
    <property type="entry name" value="Beta-barrel_TonB_sf"/>
</dbReference>
<dbReference type="Pfam" id="PF00593">
    <property type="entry name" value="TonB_dep_Rec_b-barrel"/>
    <property type="match status" value="1"/>
</dbReference>
<evidence type="ECO:0000313" key="13">
    <source>
        <dbReference type="Proteomes" id="UP001169760"/>
    </source>
</evidence>
<evidence type="ECO:0000256" key="2">
    <source>
        <dbReference type="ARBA" id="ARBA00022448"/>
    </source>
</evidence>
<organism evidence="12 13">
    <name type="scientific">Saccharophagus degradans</name>
    <dbReference type="NCBI Taxonomy" id="86304"/>
    <lineage>
        <taxon>Bacteria</taxon>
        <taxon>Pseudomonadati</taxon>
        <taxon>Pseudomonadota</taxon>
        <taxon>Gammaproteobacteria</taxon>
        <taxon>Cellvibrionales</taxon>
        <taxon>Cellvibrionaceae</taxon>
        <taxon>Saccharophagus</taxon>
    </lineage>
</organism>
<evidence type="ECO:0000256" key="7">
    <source>
        <dbReference type="ARBA" id="ARBA00023237"/>
    </source>
</evidence>
<keyword evidence="4 8" id="KW-0812">Transmembrane</keyword>
<comment type="caution">
    <text evidence="12">The sequence shown here is derived from an EMBL/GenBank/DDBJ whole genome shotgun (WGS) entry which is preliminary data.</text>
</comment>
<keyword evidence="5 9" id="KW-0798">TonB box</keyword>
<evidence type="ECO:0000313" key="12">
    <source>
        <dbReference type="EMBL" id="MDO6424547.1"/>
    </source>
</evidence>
<evidence type="ECO:0000256" key="8">
    <source>
        <dbReference type="PROSITE-ProRule" id="PRU01360"/>
    </source>
</evidence>
<dbReference type="InterPro" id="IPR012910">
    <property type="entry name" value="Plug_dom"/>
</dbReference>
<protein>
    <submittedName>
        <fullName evidence="12">TonB-dependent receptor</fullName>
    </submittedName>
</protein>
<comment type="similarity">
    <text evidence="8 9">Belongs to the TonB-dependent receptor family.</text>
</comment>
<evidence type="ECO:0000259" key="11">
    <source>
        <dbReference type="Pfam" id="PF07715"/>
    </source>
</evidence>
<dbReference type="Gene3D" id="2.170.130.10">
    <property type="entry name" value="TonB-dependent receptor, plug domain"/>
    <property type="match status" value="1"/>
</dbReference>
<accession>A0AAW7XA67</accession>
<evidence type="ECO:0000256" key="4">
    <source>
        <dbReference type="ARBA" id="ARBA00022692"/>
    </source>
</evidence>
<dbReference type="CDD" id="cd01347">
    <property type="entry name" value="ligand_gated_channel"/>
    <property type="match status" value="1"/>
</dbReference>
<sequence>MSHPNWRKNYVRSSIQQACIPQAAERNGRTIITAVTLGALISFSALAQAETDTLEKVVRFDIPQQRADISLTEFAKQANITLIFPFDDVKQLQTNSIQGEYSVTDAVALLLRDTQLFVNIGADGQLTILMEHDLGEIDSMHKKKLLSSAVIAALSSLTGANAIAQQTSAPAGQVEEVLVTGIRASLQRAMDVKRESGGVVDAISSEDIGKFPDTNLAESLQRITGVSIDRSGGEGQQITVRGFGPQFNTVLVNGRQIASEDTSRAFNFDTVASELVKRLDVYKTSSATLQSGGIGSTVNITTARPLDIGEFKVAGSAKALMDGNSEETSPQISGMISNTFADDTFGVLFALSHQERSTRLNQAQMDGWLENVGVPNPMTESGADWDGNVFSPRNYDHKVTFEDRKRTNANLVLQYAPSDDLTITGDLLYTDFDINTDTTSYGHWFTAPNIQGVGDDGSLFDTDGERRRPIVDENGTLIDLYQEVGLATDMHAKTFDRLTETTAIGLNAEWQANDNLQLVFDLSHSTSEREANNGGGDQLSLIGYANRVRFQVDNNILPLASMFAEANPNIYSGQQEIDGAIIDDSDGFAGYDPAVTPAGVNDHLNKDNSRAHVMLRRGWAVEDAVTQFRMDGLWDEGNDTGLTKAKFGFQHSTETKALERWDNEGVGIHCTYCGYPDAPTIPADAQYIFDAGSDFLGDVSGSGRMPTQWLAHDGEANFAFLESYYASTNTDTISFDAVKRNNSYEITEATTAAYLELEFAGEIADMRIEMTSGVRLEETTTDVDGTTAPVSGLTILDETEMLAQYGAADSISLSTDYSSILPNMSIKLDISDNLVARAAASKTITRPTLNSMSPVTVITTTRQGGDLTSASGNPALEPFESDNLDLSLEWYYDDTSYVSAGYFKKDVANFIVNAQESRTFTLPDGSLLTDPSTGSDSGAADADDEVAVFTNTLPNNGENATVDGVELALQHAFGETGFGIIANATIVTSDAELDPDDLSQVFALPGLSDSFNLVGYYEQGPFQARLAWNWRDEFLQSLTQGQGDGPTIVEAYQQWDLSGSFDINDNVSIFVEGINLTEEYVHKRGRYANQLLLIEDSGRRLALGVRASF</sequence>
<comment type="subcellular location">
    <subcellularLocation>
        <location evidence="1 8">Cell outer membrane</location>
        <topology evidence="1 8">Multi-pass membrane protein</topology>
    </subcellularLocation>
</comment>
<reference evidence="12" key="1">
    <citation type="submission" date="2023-07" db="EMBL/GenBank/DDBJ databases">
        <title>Genome content predicts the carbon catabolic preferences of heterotrophic bacteria.</title>
        <authorList>
            <person name="Gralka M."/>
        </authorList>
    </citation>
    <scope>NUCLEOTIDE SEQUENCE</scope>
    <source>
        <strain evidence="12">I3M17_2</strain>
    </source>
</reference>
<dbReference type="EMBL" id="JAUOPB010000015">
    <property type="protein sequence ID" value="MDO6424547.1"/>
    <property type="molecule type" value="Genomic_DNA"/>
</dbReference>
<dbReference type="PANTHER" id="PTHR40980">
    <property type="entry name" value="PLUG DOMAIN-CONTAINING PROTEIN"/>
    <property type="match status" value="1"/>
</dbReference>
<gene>
    <name evidence="12" type="ORF">Q4521_18815</name>
</gene>
<evidence type="ECO:0000256" key="6">
    <source>
        <dbReference type="ARBA" id="ARBA00023136"/>
    </source>
</evidence>
<keyword evidence="3 8" id="KW-1134">Transmembrane beta strand</keyword>
<dbReference type="InterPro" id="IPR039426">
    <property type="entry name" value="TonB-dep_rcpt-like"/>
</dbReference>
<evidence type="ECO:0000256" key="5">
    <source>
        <dbReference type="ARBA" id="ARBA00023077"/>
    </source>
</evidence>
<dbReference type="RefSeq" id="WP_303493804.1">
    <property type="nucleotide sequence ID" value="NZ_JAUOPB010000015.1"/>
</dbReference>
<keyword evidence="6 8" id="KW-0472">Membrane</keyword>
<feature type="domain" description="TonB-dependent receptor plug" evidence="11">
    <location>
        <begin position="193"/>
        <end position="295"/>
    </location>
</feature>
<dbReference type="Gene3D" id="2.40.170.20">
    <property type="entry name" value="TonB-dependent receptor, beta-barrel domain"/>
    <property type="match status" value="1"/>
</dbReference>
<dbReference type="PANTHER" id="PTHR40980:SF3">
    <property type="entry name" value="TONB-DEPENDENT RECEPTOR-LIKE BETA-BARREL DOMAIN-CONTAINING PROTEIN"/>
    <property type="match status" value="1"/>
</dbReference>
<dbReference type="PROSITE" id="PS52016">
    <property type="entry name" value="TONB_DEPENDENT_REC_3"/>
    <property type="match status" value="1"/>
</dbReference>
<dbReference type="InterPro" id="IPR037066">
    <property type="entry name" value="Plug_dom_sf"/>
</dbReference>
<evidence type="ECO:0000256" key="9">
    <source>
        <dbReference type="RuleBase" id="RU003357"/>
    </source>
</evidence>
<keyword evidence="2 8" id="KW-0813">Transport</keyword>
<dbReference type="InterPro" id="IPR000531">
    <property type="entry name" value="Beta-barrel_TonB"/>
</dbReference>
<feature type="domain" description="TonB-dependent receptor-like beta-barrel" evidence="10">
    <location>
        <begin position="622"/>
        <end position="1076"/>
    </location>
</feature>
<proteinExistence type="inferred from homology"/>
<dbReference type="Gene3D" id="3.55.50.30">
    <property type="match status" value="1"/>
</dbReference>
<dbReference type="Proteomes" id="UP001169760">
    <property type="component" value="Unassembled WGS sequence"/>
</dbReference>
<keyword evidence="7 8" id="KW-0998">Cell outer membrane</keyword>
<dbReference type="GO" id="GO:0009279">
    <property type="term" value="C:cell outer membrane"/>
    <property type="evidence" value="ECO:0007669"/>
    <property type="project" value="UniProtKB-SubCell"/>
</dbReference>
<evidence type="ECO:0000256" key="3">
    <source>
        <dbReference type="ARBA" id="ARBA00022452"/>
    </source>
</evidence>
<evidence type="ECO:0000256" key="1">
    <source>
        <dbReference type="ARBA" id="ARBA00004571"/>
    </source>
</evidence>
<dbReference type="Pfam" id="PF07715">
    <property type="entry name" value="Plug"/>
    <property type="match status" value="1"/>
</dbReference>